<dbReference type="EMBL" id="OUUZ01000015">
    <property type="protein sequence ID" value="SPQ25398.1"/>
    <property type="molecule type" value="Genomic_DNA"/>
</dbReference>
<evidence type="ECO:0000313" key="2">
    <source>
        <dbReference type="Proteomes" id="UP000289323"/>
    </source>
</evidence>
<accession>A0A446BSF8</accession>
<reference evidence="1 2" key="1">
    <citation type="submission" date="2018-04" db="EMBL/GenBank/DDBJ databases">
        <authorList>
            <person name="Huttner S."/>
            <person name="Dainat J."/>
        </authorList>
    </citation>
    <scope>NUCLEOTIDE SEQUENCE [LARGE SCALE GENOMIC DNA]</scope>
</reference>
<proteinExistence type="predicted"/>
<dbReference type="Proteomes" id="UP000289323">
    <property type="component" value="Unassembled WGS sequence"/>
</dbReference>
<dbReference type="AlphaFoldDB" id="A0A446BSF8"/>
<protein>
    <submittedName>
        <fullName evidence="1">13587cef-5a49-401c-8dc0-968b7b7aa55e</fullName>
    </submittedName>
</protein>
<name>A0A446BSF8_9PEZI</name>
<gene>
    <name evidence="1" type="ORF">TT172_LOCUS7817</name>
</gene>
<sequence>MSVNSIYHYYNKTFLSNNKLMAYIYTDYLKWPRPSKKVTFVDNVDAQPATDDPIHLSNIIVDLKNEPRPRL</sequence>
<organism evidence="1 2">
    <name type="scientific">Thermothielavioides terrestris</name>
    <dbReference type="NCBI Taxonomy" id="2587410"/>
    <lineage>
        <taxon>Eukaryota</taxon>
        <taxon>Fungi</taxon>
        <taxon>Dikarya</taxon>
        <taxon>Ascomycota</taxon>
        <taxon>Pezizomycotina</taxon>
        <taxon>Sordariomycetes</taxon>
        <taxon>Sordariomycetidae</taxon>
        <taxon>Sordariales</taxon>
        <taxon>Chaetomiaceae</taxon>
        <taxon>Thermothielavioides</taxon>
    </lineage>
</organism>
<evidence type="ECO:0000313" key="1">
    <source>
        <dbReference type="EMBL" id="SPQ25398.1"/>
    </source>
</evidence>